<gene>
    <name evidence="7" type="ORF">BZG36_01033</name>
</gene>
<dbReference type="InterPro" id="IPR029052">
    <property type="entry name" value="Metallo-depent_PP-like"/>
</dbReference>
<comment type="subcellular location">
    <subcellularLocation>
        <location evidence="1">Membrane</location>
        <topology evidence="1">Multi-pass membrane protein</topology>
    </subcellularLocation>
</comment>
<accession>A0A261Y6A6</accession>
<reference evidence="7 8" key="1">
    <citation type="journal article" date="2017" name="Mycologia">
        <title>Bifiguratus adelaidae, gen. et sp. nov., a new member of Mucoromycotina in endophytic and soil-dwelling habitats.</title>
        <authorList>
            <person name="Torres-Cruz T.J."/>
            <person name="Billingsley Tobias T.L."/>
            <person name="Almatruk M."/>
            <person name="Hesse C."/>
            <person name="Kuske C.R."/>
            <person name="Desiro A."/>
            <person name="Benucci G.M."/>
            <person name="Bonito G."/>
            <person name="Stajich J.E."/>
            <person name="Dunlap C."/>
            <person name="Arnold A.E."/>
            <person name="Porras-Alfaro A."/>
        </authorList>
    </citation>
    <scope>NUCLEOTIDE SEQUENCE [LARGE SCALE GENOMIC DNA]</scope>
    <source>
        <strain evidence="7 8">AZ0501</strain>
    </source>
</reference>
<keyword evidence="2 5" id="KW-0812">Transmembrane</keyword>
<evidence type="ECO:0000259" key="6">
    <source>
        <dbReference type="Pfam" id="PF00149"/>
    </source>
</evidence>
<evidence type="ECO:0000256" key="3">
    <source>
        <dbReference type="ARBA" id="ARBA00022989"/>
    </source>
</evidence>
<evidence type="ECO:0000256" key="5">
    <source>
        <dbReference type="SAM" id="Phobius"/>
    </source>
</evidence>
<sequence length="511" mass="58489">MSWSPGPRRTDILRVPLRLITPRRNIASVLKVAWVIVLWIGEVGVFWRAAAKCQFPVHLDGVPSHKVVLIGDPQITDPYSYHRRGVLQWVTEFYSDLYMRRNWRNLMKRRKRNRVDTVIFMGDLMDGGREWEDDAYVSIADVSDLVIQSGCQRYLEEAKRFKNLFVAPREDVKFIYMAGNHDLGFGNGVTVARQDRFAAEFNLPNQIFDMGNHSVVLLDTVSITSQDANVRAAVETLLNQVQDTQLPRILLTHVPLWRDDATDCGPLRQASDTITQGNGYQYQNLMDASMSTRLLTTVKPDLVFSGDNHDYCEIVHSYQANGERQATEITVPTFSMAQGLLRPGVILLTLQNPLDTNAPSLASSTYSRSTCFFPDQVNIFINYAYIALITIIIIILTLLRRHKTQNVYRMLKRNNNAFRLPLHLLPRRDPQNSVAERTLNLHHNDSDDEQASDDSDDGFSARRSRFDARATSGIFVAFRKEYWALLLRDVSEVAAVAVPFYVFLLVWNRFR</sequence>
<feature type="transmembrane region" description="Helical" evidence="5">
    <location>
        <begin position="485"/>
        <end position="507"/>
    </location>
</feature>
<keyword evidence="8" id="KW-1185">Reference proteome</keyword>
<name>A0A261Y6A6_9FUNG</name>
<evidence type="ECO:0000313" key="8">
    <source>
        <dbReference type="Proteomes" id="UP000242875"/>
    </source>
</evidence>
<dbReference type="EMBL" id="MVBO01000006">
    <property type="protein sequence ID" value="OZJ06132.1"/>
    <property type="molecule type" value="Genomic_DNA"/>
</dbReference>
<keyword evidence="3 5" id="KW-1133">Transmembrane helix</keyword>
<dbReference type="GO" id="GO:0006506">
    <property type="term" value="P:GPI anchor biosynthetic process"/>
    <property type="evidence" value="ECO:0007669"/>
    <property type="project" value="InterPro"/>
</dbReference>
<protein>
    <recommendedName>
        <fullName evidence="6">Calcineurin-like phosphoesterase domain-containing protein</fullName>
    </recommendedName>
</protein>
<dbReference type="PANTHER" id="PTHR13315:SF4">
    <property type="entry name" value="METALLOPHOSPHOESTERASE, ISOFORM E"/>
    <property type="match status" value="1"/>
</dbReference>
<dbReference type="GO" id="GO:0016020">
    <property type="term" value="C:membrane"/>
    <property type="evidence" value="ECO:0007669"/>
    <property type="project" value="UniProtKB-SubCell"/>
</dbReference>
<dbReference type="InterPro" id="IPR004843">
    <property type="entry name" value="Calcineurin-like_PHP"/>
</dbReference>
<dbReference type="Gene3D" id="3.60.21.10">
    <property type="match status" value="1"/>
</dbReference>
<dbReference type="AlphaFoldDB" id="A0A261Y6A6"/>
<comment type="caution">
    <text evidence="7">The sequence shown here is derived from an EMBL/GenBank/DDBJ whole genome shotgun (WGS) entry which is preliminary data.</text>
</comment>
<feature type="transmembrane region" description="Helical" evidence="5">
    <location>
        <begin position="380"/>
        <end position="399"/>
    </location>
</feature>
<evidence type="ECO:0000256" key="2">
    <source>
        <dbReference type="ARBA" id="ARBA00022692"/>
    </source>
</evidence>
<evidence type="ECO:0000313" key="7">
    <source>
        <dbReference type="EMBL" id="OZJ06132.1"/>
    </source>
</evidence>
<dbReference type="PANTHER" id="PTHR13315">
    <property type="entry name" value="METALLO PHOSPHOESTERASE RELATED"/>
    <property type="match status" value="1"/>
</dbReference>
<dbReference type="OrthoDB" id="5977743at2759"/>
<dbReference type="GO" id="GO:0005783">
    <property type="term" value="C:endoplasmic reticulum"/>
    <property type="evidence" value="ECO:0007669"/>
    <property type="project" value="TreeGrafter"/>
</dbReference>
<evidence type="ECO:0000256" key="4">
    <source>
        <dbReference type="ARBA" id="ARBA00023136"/>
    </source>
</evidence>
<dbReference type="Pfam" id="PF00149">
    <property type="entry name" value="Metallophos"/>
    <property type="match status" value="1"/>
</dbReference>
<dbReference type="Proteomes" id="UP000242875">
    <property type="component" value="Unassembled WGS sequence"/>
</dbReference>
<feature type="domain" description="Calcineurin-like phosphoesterase" evidence="6">
    <location>
        <begin position="66"/>
        <end position="311"/>
    </location>
</feature>
<evidence type="ECO:0000256" key="1">
    <source>
        <dbReference type="ARBA" id="ARBA00004141"/>
    </source>
</evidence>
<dbReference type="SUPFAM" id="SSF56300">
    <property type="entry name" value="Metallo-dependent phosphatases"/>
    <property type="match status" value="1"/>
</dbReference>
<dbReference type="GO" id="GO:0016787">
    <property type="term" value="F:hydrolase activity"/>
    <property type="evidence" value="ECO:0007669"/>
    <property type="project" value="InterPro"/>
</dbReference>
<proteinExistence type="predicted"/>
<organism evidence="7 8">
    <name type="scientific">Bifiguratus adelaidae</name>
    <dbReference type="NCBI Taxonomy" id="1938954"/>
    <lineage>
        <taxon>Eukaryota</taxon>
        <taxon>Fungi</taxon>
        <taxon>Fungi incertae sedis</taxon>
        <taxon>Mucoromycota</taxon>
        <taxon>Mucoromycotina</taxon>
        <taxon>Endogonomycetes</taxon>
        <taxon>Endogonales</taxon>
        <taxon>Endogonales incertae sedis</taxon>
        <taxon>Bifiguratus</taxon>
    </lineage>
</organism>
<keyword evidence="4 5" id="KW-0472">Membrane</keyword>
<dbReference type="InterPro" id="IPR033308">
    <property type="entry name" value="PGAP5/Cdc1/Ted1"/>
</dbReference>